<gene>
    <name evidence="2" type="ORF">PBRASI_LOCUS804</name>
</gene>
<keyword evidence="3" id="KW-1185">Reference proteome</keyword>
<reference evidence="2" key="1">
    <citation type="submission" date="2021-06" db="EMBL/GenBank/DDBJ databases">
        <authorList>
            <person name="Kallberg Y."/>
            <person name="Tangrot J."/>
            <person name="Rosling A."/>
        </authorList>
    </citation>
    <scope>NUCLEOTIDE SEQUENCE</scope>
    <source>
        <strain evidence="2">BR232B</strain>
    </source>
</reference>
<dbReference type="AlphaFoldDB" id="A0A9N8Z0R7"/>
<feature type="chain" id="PRO_5040320801" evidence="1">
    <location>
        <begin position="24"/>
        <end position="189"/>
    </location>
</feature>
<name>A0A9N8Z0R7_9GLOM</name>
<evidence type="ECO:0000256" key="1">
    <source>
        <dbReference type="SAM" id="SignalP"/>
    </source>
</evidence>
<comment type="caution">
    <text evidence="2">The sequence shown here is derived from an EMBL/GenBank/DDBJ whole genome shotgun (WGS) entry which is preliminary data.</text>
</comment>
<dbReference type="Proteomes" id="UP000789739">
    <property type="component" value="Unassembled WGS sequence"/>
</dbReference>
<evidence type="ECO:0000313" key="3">
    <source>
        <dbReference type="Proteomes" id="UP000789739"/>
    </source>
</evidence>
<protein>
    <submittedName>
        <fullName evidence="2">7765_t:CDS:1</fullName>
    </submittedName>
</protein>
<feature type="signal peptide" evidence="1">
    <location>
        <begin position="1"/>
        <end position="23"/>
    </location>
</feature>
<accession>A0A9N8Z0R7</accession>
<keyword evidence="1" id="KW-0732">Signal</keyword>
<dbReference type="EMBL" id="CAJVPI010000044">
    <property type="protein sequence ID" value="CAG8465380.1"/>
    <property type="molecule type" value="Genomic_DNA"/>
</dbReference>
<sequence>MKSVYLLFLLVTLLAVISTPANASPLEKKRNAPCCPVVVCEFKKNDNPNISPPVTNPNYYGNTFDGFLAFLGTPKNTLQVGGWIDIRGVTNKIFKTDSGYDIHVAPCGTANTPPEPHLTPGDPATIDFDKQMFGHSILLTIDGSIAQIKGQCCFVVEEYASRGPLSGSKSIPRNERILGIAPLVDIVTC</sequence>
<organism evidence="2 3">
    <name type="scientific">Paraglomus brasilianum</name>
    <dbReference type="NCBI Taxonomy" id="144538"/>
    <lineage>
        <taxon>Eukaryota</taxon>
        <taxon>Fungi</taxon>
        <taxon>Fungi incertae sedis</taxon>
        <taxon>Mucoromycota</taxon>
        <taxon>Glomeromycotina</taxon>
        <taxon>Glomeromycetes</taxon>
        <taxon>Paraglomerales</taxon>
        <taxon>Paraglomeraceae</taxon>
        <taxon>Paraglomus</taxon>
    </lineage>
</organism>
<proteinExistence type="predicted"/>
<evidence type="ECO:0000313" key="2">
    <source>
        <dbReference type="EMBL" id="CAG8465380.1"/>
    </source>
</evidence>